<dbReference type="Pfam" id="PF13454">
    <property type="entry name" value="NAD_binding_9"/>
    <property type="match status" value="1"/>
</dbReference>
<dbReference type="AlphaFoldDB" id="A0A7I7SLN7"/>
<evidence type="ECO:0000313" key="3">
    <source>
        <dbReference type="Proteomes" id="UP000466445"/>
    </source>
</evidence>
<evidence type="ECO:0000313" key="2">
    <source>
        <dbReference type="EMBL" id="BBY56925.1"/>
    </source>
</evidence>
<dbReference type="SUPFAM" id="SSF51905">
    <property type="entry name" value="FAD/NAD(P)-binding domain"/>
    <property type="match status" value="1"/>
</dbReference>
<dbReference type="Gene3D" id="3.50.50.60">
    <property type="entry name" value="FAD/NAD(P)-binding domain"/>
    <property type="match status" value="1"/>
</dbReference>
<sequence length="93" mass="9953">MMRFTVVGGGAAGVLAAIHLRRHDPSAQITLIDASGRPGTGAAYGTSDPAHLLNVPAPRMSAWPDDPDHFCRWLNEHAVSTFEGFAPRLAYGR</sequence>
<dbReference type="PANTHER" id="PTHR40254">
    <property type="entry name" value="BLR0577 PROTEIN"/>
    <property type="match status" value="1"/>
</dbReference>
<keyword evidence="3" id="KW-1185">Reference proteome</keyword>
<gene>
    <name evidence="2" type="ORF">MSAR_00610</name>
</gene>
<dbReference type="InterPro" id="IPR052189">
    <property type="entry name" value="L-asp_N-monooxygenase_NS-form"/>
</dbReference>
<protein>
    <recommendedName>
        <fullName evidence="1">FAD-dependent urate hydroxylase HpyO/Asp monooxygenase CreE-like FAD/NAD(P)-binding domain-containing protein</fullName>
    </recommendedName>
</protein>
<accession>A0A7I7SLN7</accession>
<dbReference type="KEGG" id="msar:MSAR_00610"/>
<evidence type="ECO:0000259" key="1">
    <source>
        <dbReference type="Pfam" id="PF13454"/>
    </source>
</evidence>
<feature type="domain" description="FAD-dependent urate hydroxylase HpyO/Asp monooxygenase CreE-like FAD/NAD(P)-binding" evidence="1">
    <location>
        <begin position="6"/>
        <end position="93"/>
    </location>
</feature>
<proteinExistence type="predicted"/>
<dbReference type="EMBL" id="AP022595">
    <property type="protein sequence ID" value="BBY56925.1"/>
    <property type="molecule type" value="Genomic_DNA"/>
</dbReference>
<dbReference type="PANTHER" id="PTHR40254:SF1">
    <property type="entry name" value="BLR0577 PROTEIN"/>
    <property type="match status" value="1"/>
</dbReference>
<name>A0A7I7SLN7_9MYCO</name>
<reference evidence="2 3" key="1">
    <citation type="journal article" date="2019" name="Emerg. Microbes Infect.">
        <title>Comprehensive subspecies identification of 175 nontuberculous mycobacteria species based on 7547 genomic profiles.</title>
        <authorList>
            <person name="Matsumoto Y."/>
            <person name="Kinjo T."/>
            <person name="Motooka D."/>
            <person name="Nabeya D."/>
            <person name="Jung N."/>
            <person name="Uechi K."/>
            <person name="Horii T."/>
            <person name="Iida T."/>
            <person name="Fujita J."/>
            <person name="Nakamura S."/>
        </authorList>
    </citation>
    <scope>NUCLEOTIDE SEQUENCE [LARGE SCALE GENOMIC DNA]</scope>
    <source>
        <strain evidence="2 3">JCM 30395</strain>
    </source>
</reference>
<dbReference type="Proteomes" id="UP000466445">
    <property type="component" value="Chromosome"/>
</dbReference>
<dbReference type="InterPro" id="IPR038732">
    <property type="entry name" value="HpyO/CreE_NAD-binding"/>
</dbReference>
<organism evidence="2 3">
    <name type="scientific">Mycolicibacterium sarraceniae</name>
    <dbReference type="NCBI Taxonomy" id="1534348"/>
    <lineage>
        <taxon>Bacteria</taxon>
        <taxon>Bacillati</taxon>
        <taxon>Actinomycetota</taxon>
        <taxon>Actinomycetes</taxon>
        <taxon>Mycobacteriales</taxon>
        <taxon>Mycobacteriaceae</taxon>
        <taxon>Mycolicibacterium</taxon>
    </lineage>
</organism>
<dbReference type="InterPro" id="IPR036188">
    <property type="entry name" value="FAD/NAD-bd_sf"/>
</dbReference>